<gene>
    <name evidence="6" type="ORF">WICANDRAFT_33290</name>
</gene>
<dbReference type="Pfam" id="PF00347">
    <property type="entry name" value="Ribosomal_L6"/>
    <property type="match status" value="2"/>
</dbReference>
<dbReference type="GO" id="GO:0019843">
    <property type="term" value="F:rRNA binding"/>
    <property type="evidence" value="ECO:0007669"/>
    <property type="project" value="InterPro"/>
</dbReference>
<evidence type="ECO:0000256" key="1">
    <source>
        <dbReference type="ARBA" id="ARBA00009356"/>
    </source>
</evidence>
<dbReference type="InterPro" id="IPR036789">
    <property type="entry name" value="Ribosomal_uL6-like_a/b-dom_sf"/>
</dbReference>
<reference evidence="6 7" key="1">
    <citation type="journal article" date="2016" name="Proc. Natl. Acad. Sci. U.S.A.">
        <title>Comparative genomics of biotechnologically important yeasts.</title>
        <authorList>
            <person name="Riley R."/>
            <person name="Haridas S."/>
            <person name="Wolfe K.H."/>
            <person name="Lopes M.R."/>
            <person name="Hittinger C.T."/>
            <person name="Goeker M."/>
            <person name="Salamov A.A."/>
            <person name="Wisecaver J.H."/>
            <person name="Long T.M."/>
            <person name="Calvey C.H."/>
            <person name="Aerts A.L."/>
            <person name="Barry K.W."/>
            <person name="Choi C."/>
            <person name="Clum A."/>
            <person name="Coughlan A.Y."/>
            <person name="Deshpande S."/>
            <person name="Douglass A.P."/>
            <person name="Hanson S.J."/>
            <person name="Klenk H.-P."/>
            <person name="LaButti K.M."/>
            <person name="Lapidus A."/>
            <person name="Lindquist E.A."/>
            <person name="Lipzen A.M."/>
            <person name="Meier-Kolthoff J.P."/>
            <person name="Ohm R.A."/>
            <person name="Otillar R.P."/>
            <person name="Pangilinan J.L."/>
            <person name="Peng Y."/>
            <person name="Rokas A."/>
            <person name="Rosa C.A."/>
            <person name="Scheuner C."/>
            <person name="Sibirny A.A."/>
            <person name="Slot J.C."/>
            <person name="Stielow J.B."/>
            <person name="Sun H."/>
            <person name="Kurtzman C.P."/>
            <person name="Blackwell M."/>
            <person name="Grigoriev I.V."/>
            <person name="Jeffries T.W."/>
        </authorList>
    </citation>
    <scope>NUCLEOTIDE SEQUENCE [LARGE SCALE GENOMIC DNA]</scope>
    <source>
        <strain evidence="7">ATCC 58044 / CBS 1984 / NCYC 433 / NRRL Y-366-8</strain>
    </source>
</reference>
<feature type="domain" description="Large ribosomal subunit protein uL6 alpha-beta" evidence="5">
    <location>
        <begin position="129"/>
        <end position="206"/>
    </location>
</feature>
<dbReference type="PRINTS" id="PR00059">
    <property type="entry name" value="RIBOSOMALL6"/>
</dbReference>
<keyword evidence="7" id="KW-1185">Reference proteome</keyword>
<proteinExistence type="inferred from homology"/>
<dbReference type="InterPro" id="IPR020040">
    <property type="entry name" value="Ribosomal_uL6_a/b-dom"/>
</dbReference>
<dbReference type="PANTHER" id="PTHR11655">
    <property type="entry name" value="60S/50S RIBOSOMAL PROTEIN L6/L9"/>
    <property type="match status" value="1"/>
</dbReference>
<dbReference type="InterPro" id="IPR002358">
    <property type="entry name" value="Ribosomal_uL6_CS"/>
</dbReference>
<dbReference type="PROSITE" id="PS00525">
    <property type="entry name" value="RIBOSOMAL_L6_1"/>
    <property type="match status" value="1"/>
</dbReference>
<accession>A0A1E3P1C1</accession>
<dbReference type="PANTHER" id="PTHR11655:SF14">
    <property type="entry name" value="LARGE RIBOSOMAL SUBUNIT PROTEIN UL6M"/>
    <property type="match status" value="1"/>
</dbReference>
<dbReference type="EMBL" id="KV454211">
    <property type="protein sequence ID" value="ODQ59279.1"/>
    <property type="molecule type" value="Genomic_DNA"/>
</dbReference>
<evidence type="ECO:0000256" key="4">
    <source>
        <dbReference type="RuleBase" id="RU003869"/>
    </source>
</evidence>
<dbReference type="OrthoDB" id="540873at2759"/>
<comment type="similarity">
    <text evidence="1 4">Belongs to the universal ribosomal protein uL6 family.</text>
</comment>
<organism evidence="6 7">
    <name type="scientific">Wickerhamomyces anomalus (strain ATCC 58044 / CBS 1984 / NCYC 433 / NRRL Y-366-8)</name>
    <name type="common">Yeast</name>
    <name type="synonym">Hansenula anomala</name>
    <dbReference type="NCBI Taxonomy" id="683960"/>
    <lineage>
        <taxon>Eukaryota</taxon>
        <taxon>Fungi</taxon>
        <taxon>Dikarya</taxon>
        <taxon>Ascomycota</taxon>
        <taxon>Saccharomycotina</taxon>
        <taxon>Saccharomycetes</taxon>
        <taxon>Phaffomycetales</taxon>
        <taxon>Wickerhamomycetaceae</taxon>
        <taxon>Wickerhamomyces</taxon>
    </lineage>
</organism>
<dbReference type="GO" id="GO:0006412">
    <property type="term" value="P:translation"/>
    <property type="evidence" value="ECO:0007669"/>
    <property type="project" value="InterPro"/>
</dbReference>
<dbReference type="GeneID" id="30199301"/>
<feature type="domain" description="Large ribosomal subunit protein uL6 alpha-beta" evidence="5">
    <location>
        <begin position="62"/>
        <end position="121"/>
    </location>
</feature>
<evidence type="ECO:0000259" key="5">
    <source>
        <dbReference type="Pfam" id="PF00347"/>
    </source>
</evidence>
<dbReference type="GO" id="GO:0005762">
    <property type="term" value="C:mitochondrial large ribosomal subunit"/>
    <property type="evidence" value="ECO:0007669"/>
    <property type="project" value="EnsemblFungi"/>
</dbReference>
<keyword evidence="2 4" id="KW-0689">Ribosomal protein</keyword>
<dbReference type="PIRSF" id="PIRSF002162">
    <property type="entry name" value="Ribosomal_L6"/>
    <property type="match status" value="1"/>
</dbReference>
<dbReference type="Gene3D" id="3.90.930.12">
    <property type="entry name" value="Ribosomal protein L6, alpha-beta domain"/>
    <property type="match status" value="2"/>
</dbReference>
<keyword evidence="3 4" id="KW-0687">Ribonucleoprotein</keyword>
<protein>
    <recommendedName>
        <fullName evidence="5">Large ribosomal subunit protein uL6 alpha-beta domain-containing protein</fullName>
    </recommendedName>
</protein>
<evidence type="ECO:0000313" key="7">
    <source>
        <dbReference type="Proteomes" id="UP000094112"/>
    </source>
</evidence>
<dbReference type="GO" id="GO:0003735">
    <property type="term" value="F:structural constituent of ribosome"/>
    <property type="evidence" value="ECO:0007669"/>
    <property type="project" value="EnsemblFungi"/>
</dbReference>
<name>A0A1E3P1C1_WICAA</name>
<dbReference type="STRING" id="683960.A0A1E3P1C1"/>
<dbReference type="InterPro" id="IPR000702">
    <property type="entry name" value="Ribosomal_uL6-like"/>
</dbReference>
<dbReference type="RefSeq" id="XP_019038486.1">
    <property type="nucleotide sequence ID" value="XM_019182055.1"/>
</dbReference>
<sequence>MFSIRSSLQCSKRLFSSSTLRPSYIGSSPIFLPSEVKVELIDREEPIIIRKGRSVLNMTKAAKVTGPKGELSLNVPDFLTFIKNSEKLSLKIENEDDKQQKALWGTTRAVLNNHVTGVTEGHLAMLRLVGTGYRAQIEDRPNGEKFVAMKVGASITQGLIVPEGLTVSSPVPTRVIIEGIDKQKVKLFAAKLRDFHPPEPYKGKGVYVDDETIKIKDKKIK</sequence>
<evidence type="ECO:0000256" key="2">
    <source>
        <dbReference type="ARBA" id="ARBA00022980"/>
    </source>
</evidence>
<dbReference type="InterPro" id="IPR019906">
    <property type="entry name" value="Ribosomal_uL6_bac-type"/>
</dbReference>
<evidence type="ECO:0000313" key="6">
    <source>
        <dbReference type="EMBL" id="ODQ59279.1"/>
    </source>
</evidence>
<evidence type="ECO:0000256" key="3">
    <source>
        <dbReference type="ARBA" id="ARBA00023274"/>
    </source>
</evidence>
<dbReference type="AlphaFoldDB" id="A0A1E3P1C1"/>
<dbReference type="Proteomes" id="UP000094112">
    <property type="component" value="Unassembled WGS sequence"/>
</dbReference>
<dbReference type="SUPFAM" id="SSF56053">
    <property type="entry name" value="Ribosomal protein L6"/>
    <property type="match status" value="2"/>
</dbReference>